<proteinExistence type="predicted"/>
<evidence type="ECO:0008006" key="4">
    <source>
        <dbReference type="Google" id="ProtNLM"/>
    </source>
</evidence>
<organism evidence="2 3">
    <name type="scientific">Seiridium cardinale</name>
    <dbReference type="NCBI Taxonomy" id="138064"/>
    <lineage>
        <taxon>Eukaryota</taxon>
        <taxon>Fungi</taxon>
        <taxon>Dikarya</taxon>
        <taxon>Ascomycota</taxon>
        <taxon>Pezizomycotina</taxon>
        <taxon>Sordariomycetes</taxon>
        <taxon>Xylariomycetidae</taxon>
        <taxon>Amphisphaeriales</taxon>
        <taxon>Sporocadaceae</taxon>
        <taxon>Seiridium</taxon>
    </lineage>
</organism>
<feature type="region of interest" description="Disordered" evidence="1">
    <location>
        <begin position="1"/>
        <end position="47"/>
    </location>
</feature>
<name>A0ABR2XK52_9PEZI</name>
<evidence type="ECO:0000313" key="3">
    <source>
        <dbReference type="Proteomes" id="UP001465668"/>
    </source>
</evidence>
<protein>
    <recommendedName>
        <fullName evidence="4">Reverse transcriptase</fullName>
    </recommendedName>
</protein>
<dbReference type="EMBL" id="JARVKM010000045">
    <property type="protein sequence ID" value="KAK9774011.1"/>
    <property type="molecule type" value="Genomic_DNA"/>
</dbReference>
<dbReference type="Proteomes" id="UP001465668">
    <property type="component" value="Unassembled WGS sequence"/>
</dbReference>
<feature type="compositionally biased region" description="Basic and acidic residues" evidence="1">
    <location>
        <begin position="1"/>
        <end position="16"/>
    </location>
</feature>
<reference evidence="2 3" key="1">
    <citation type="submission" date="2024-02" db="EMBL/GenBank/DDBJ databases">
        <title>First draft genome assembly of two strains of Seiridium cardinale.</title>
        <authorList>
            <person name="Emiliani G."/>
            <person name="Scali E."/>
        </authorList>
    </citation>
    <scope>NUCLEOTIDE SEQUENCE [LARGE SCALE GENOMIC DNA]</scope>
    <source>
        <strain evidence="2 3">BM-138-000479</strain>
    </source>
</reference>
<comment type="caution">
    <text evidence="2">The sequence shown here is derived from an EMBL/GenBank/DDBJ whole genome shotgun (WGS) entry which is preliminary data.</text>
</comment>
<keyword evidence="3" id="KW-1185">Reference proteome</keyword>
<evidence type="ECO:0000313" key="2">
    <source>
        <dbReference type="EMBL" id="KAK9774011.1"/>
    </source>
</evidence>
<sequence length="200" mass="22821">MNFDQLERPTSSKEDGAGLTESTTLAVAEHPSLHGASHTTTEQLGSCDDCNSRRGEDLLHEVRHQRKEQVAIRELLTKQKPQWRTSDGQHIPGHVSENLGRRMKTHDFDQSTVQDYIRRYIPNDIDLPQVFPFFRELCQNTYLSSPMILDEARVGSNEPKAPPDVMVGSTPLVMTTVSKDRLEIILRQVEDTWPRTFQPD</sequence>
<evidence type="ECO:0000256" key="1">
    <source>
        <dbReference type="SAM" id="MobiDB-lite"/>
    </source>
</evidence>
<accession>A0ABR2XK52</accession>
<gene>
    <name evidence="2" type="ORF">SCAR479_09351</name>
</gene>